<evidence type="ECO:0000313" key="3">
    <source>
        <dbReference type="EMBL" id="SHI37187.1"/>
    </source>
</evidence>
<sequence length="1147" mass="124376">MKKIILLFIFIFTYIGVNAQYTKWVGSVSADWDTAANWSNGVPTSAGTAEVSWINSNNYQPVLSTNTTVNQLTLGSNNQTLSIVNGAVLNVSTTLSIGNSGTLDVGTGIVIVNDFSTIQGTLNVGTGSIQFIGGVTLNNVATNLYGGQFIVGQAGGSSVSFNITGQSKFNLNNSDLIIYGPAVFDGSAVVDAGTGNIEIYGDSQFSGNLTFDLNQADLVIDGSSVFNGSAVFDAGTGDIEIHGDSEFSGGSTFDLEQADIEFHGETVFKSSFDANEGDLTFHDDIVFDWGGGTFDPGESTTILDGDITIGNNNNGQYGQTGSFNDVVITEGSDVTGDLPLNVTGNFTNNGDYNHLTGTHLDIYGEIIGYEDMTTDFPFVMYVNLISSTSIEVVFSEAILTNSLSNLSASNTFIRDGYSNSPSVLSSLSSANLKSGTNNVVVLNFATPIELDSTSNYLWIETTVEDVDNNSIRNPYIKQLQVANEIYWVGTNSSNWKNASNWDDVTGILDGTFPNPLGGYDLKFADNAVRDLILLEDIEIENYENFSTKDLELNGFSMSVSENMSVSNTYIWGDSEGSELILSGEQNQTIPSNIFENNTLHSLTINNNEEVILEGELNLTGVLSLDNGVLVTQDNLTLKSYLNNTAIVAPVTNGSILGDVTVERYIPAKRAFRFVTSSVTTTTSIHENWQEGANNTGLDRSDNLNPNPGFGAHITGSTIGANGLDATPSGNPSLFKYNSDTQTYEAITNTFNETIQAGVAYSMMIRGDRSIDVTNNDAVAEATILRAKGELMTGNYYYSGAQVPATGGFELIGNPYQAAIDGEDLLQSSNGVNQQFVYVWDPTQNTRGAYVTVDVNSNANNLSSSTANKYIQPWQAVFVEVNPSQTPSFKVEESFKSETTTTTTTYSVAENDNSLLQVTLFERDAYLNGGNAADGFVINFSSEFSNEVDNHDAIKFDNQDEMLAINKNGNLLSIENRGQIEKGDEIEFYSSKYRFSDYIYIINVPNFEGFTAYLEDSYLKKTIQLKEGGENFISFQVDINIDESIASDRFKINFAVDSTLNVEDFDLNNNFVIYPNPTNTGYFNIGLSNVNNDVTIEVFSLLGQKVYETNDTMVNGKLTLSTSEFSTGVYLVKMTADGVSYTKKLIVE</sequence>
<name>A0A1M6AL94_9FLAO</name>
<reference evidence="3 4" key="1">
    <citation type="submission" date="2016-11" db="EMBL/GenBank/DDBJ databases">
        <authorList>
            <person name="Jaros S."/>
            <person name="Januszkiewicz K."/>
            <person name="Wedrychowicz H."/>
        </authorList>
    </citation>
    <scope>NUCLEOTIDE SEQUENCE [LARGE SCALE GENOMIC DNA]</scope>
    <source>
        <strain evidence="3 4">DSM 21425</strain>
    </source>
</reference>
<dbReference type="Pfam" id="PF18962">
    <property type="entry name" value="Por_Secre_tail"/>
    <property type="match status" value="1"/>
</dbReference>
<dbReference type="EMBL" id="FQYY01000001">
    <property type="protein sequence ID" value="SHI37187.1"/>
    <property type="molecule type" value="Genomic_DNA"/>
</dbReference>
<evidence type="ECO:0000259" key="2">
    <source>
        <dbReference type="Pfam" id="PF18962"/>
    </source>
</evidence>
<evidence type="ECO:0000313" key="4">
    <source>
        <dbReference type="Proteomes" id="UP000184225"/>
    </source>
</evidence>
<proteinExistence type="predicted"/>
<keyword evidence="4" id="KW-1185">Reference proteome</keyword>
<dbReference type="Proteomes" id="UP000184225">
    <property type="component" value="Unassembled WGS sequence"/>
</dbReference>
<dbReference type="AlphaFoldDB" id="A0A1M6AL94"/>
<gene>
    <name evidence="3" type="ORF">SAMN04488096_101323</name>
</gene>
<dbReference type="STRING" id="579105.SAMN04488096_101323"/>
<protein>
    <submittedName>
        <fullName evidence="3">Por secretion system C-terminal sorting domain-containing protein</fullName>
    </submittedName>
</protein>
<dbReference type="RefSeq" id="WP_073147553.1">
    <property type="nucleotide sequence ID" value="NZ_FQYY01000001.1"/>
</dbReference>
<dbReference type="InterPro" id="IPR026444">
    <property type="entry name" value="Secre_tail"/>
</dbReference>
<dbReference type="NCBIfam" id="TIGR04183">
    <property type="entry name" value="Por_Secre_tail"/>
    <property type="match status" value="1"/>
</dbReference>
<feature type="domain" description="Secretion system C-terminal sorting" evidence="2">
    <location>
        <begin position="1072"/>
        <end position="1146"/>
    </location>
</feature>
<evidence type="ECO:0000256" key="1">
    <source>
        <dbReference type="ARBA" id="ARBA00022729"/>
    </source>
</evidence>
<accession>A0A1M6AL94</accession>
<dbReference type="OrthoDB" id="1308298at2"/>
<organism evidence="3 4">
    <name type="scientific">Mesonia phycicola</name>
    <dbReference type="NCBI Taxonomy" id="579105"/>
    <lineage>
        <taxon>Bacteria</taxon>
        <taxon>Pseudomonadati</taxon>
        <taxon>Bacteroidota</taxon>
        <taxon>Flavobacteriia</taxon>
        <taxon>Flavobacteriales</taxon>
        <taxon>Flavobacteriaceae</taxon>
        <taxon>Mesonia</taxon>
    </lineage>
</organism>
<keyword evidence="1" id="KW-0732">Signal</keyword>